<reference evidence="1 2" key="1">
    <citation type="submission" date="2017-07" db="EMBL/GenBank/DDBJ databases">
        <title>Draft sequence of Rhodococcus enclensis 23b-28.</title>
        <authorList>
            <person name="Besaury L."/>
            <person name="Sancelme M."/>
            <person name="Amato P."/>
            <person name="Lallement A."/>
            <person name="Delort A.-M."/>
        </authorList>
    </citation>
    <scope>NUCLEOTIDE SEQUENCE [LARGE SCALE GENOMIC DNA]</scope>
    <source>
        <strain evidence="1 2">23b-28</strain>
    </source>
</reference>
<protein>
    <submittedName>
        <fullName evidence="1">Nuclear transport factor 2 family protein</fullName>
    </submittedName>
</protein>
<dbReference type="AlphaFoldDB" id="A0A069J9Z2"/>
<accession>A0A2A5JBS9</accession>
<accession>A0A069J9Z2</accession>
<organism evidence="1 2">
    <name type="scientific">Rhodococcus qingshengii</name>
    <dbReference type="NCBI Taxonomy" id="334542"/>
    <lineage>
        <taxon>Bacteria</taxon>
        <taxon>Bacillati</taxon>
        <taxon>Actinomycetota</taxon>
        <taxon>Actinomycetes</taxon>
        <taxon>Mycobacteriales</taxon>
        <taxon>Nocardiaceae</taxon>
        <taxon>Rhodococcus</taxon>
        <taxon>Rhodococcus erythropolis group</taxon>
    </lineage>
</organism>
<comment type="caution">
    <text evidence="1">The sequence shown here is derived from an EMBL/GenBank/DDBJ whole genome shotgun (WGS) entry which is preliminary data.</text>
</comment>
<dbReference type="CDD" id="cd00531">
    <property type="entry name" value="NTF2_like"/>
    <property type="match status" value="1"/>
</dbReference>
<dbReference type="SUPFAM" id="SSF54427">
    <property type="entry name" value="NTF2-like"/>
    <property type="match status" value="1"/>
</dbReference>
<evidence type="ECO:0000313" key="1">
    <source>
        <dbReference type="EMBL" id="PCK27005.1"/>
    </source>
</evidence>
<dbReference type="InterPro" id="IPR037401">
    <property type="entry name" value="SnoaL-like"/>
</dbReference>
<dbReference type="Pfam" id="PF13577">
    <property type="entry name" value="SnoaL_4"/>
    <property type="match status" value="1"/>
</dbReference>
<name>A0A069J9Z2_RHOSG</name>
<dbReference type="EMBL" id="NOVD01000006">
    <property type="protein sequence ID" value="PCK27005.1"/>
    <property type="molecule type" value="Genomic_DNA"/>
</dbReference>
<dbReference type="Proteomes" id="UP000230886">
    <property type="component" value="Unassembled WGS sequence"/>
</dbReference>
<evidence type="ECO:0000313" key="2">
    <source>
        <dbReference type="Proteomes" id="UP000230886"/>
    </source>
</evidence>
<dbReference type="Gene3D" id="3.10.450.50">
    <property type="match status" value="1"/>
</dbReference>
<dbReference type="RefSeq" id="WP_030537000.1">
    <property type="nucleotide sequence ID" value="NZ_AP023172.1"/>
</dbReference>
<proteinExistence type="predicted"/>
<sequence>MRMDSSDRVALTDLAARYAQAVDRRNTTALAALFTDDVAFVLPPALNGTGAPTEIRGNSVVSSSVVDAVSHLHSTRHIVEQQILDLDGPTTAHGEAYCSAHHIYPRGEGHRDNRIEIRYQDSFEKIDGTWLFSRRELVVDFAEDVPVILLGQ</sequence>
<gene>
    <name evidence="1" type="ORF">CHR55_12305</name>
</gene>
<dbReference type="GeneID" id="64142867"/>
<dbReference type="InterPro" id="IPR032710">
    <property type="entry name" value="NTF2-like_dom_sf"/>
</dbReference>
<dbReference type="KEGG" id="rqi:C1M55_25655"/>